<name>A0A1W1UPC9_DESTI</name>
<dbReference type="SUPFAM" id="SSF81301">
    <property type="entry name" value="Nucleotidyltransferase"/>
    <property type="match status" value="1"/>
</dbReference>
<dbReference type="OrthoDB" id="9809668at2"/>
<dbReference type="PANTHER" id="PTHR43852">
    <property type="entry name" value="NUCLEOTIDYLTRANSFERASE"/>
    <property type="match status" value="1"/>
</dbReference>
<reference evidence="2 3" key="1">
    <citation type="submission" date="2017-04" db="EMBL/GenBank/DDBJ databases">
        <authorList>
            <person name="Afonso C.L."/>
            <person name="Miller P.J."/>
            <person name="Scott M.A."/>
            <person name="Spackman E."/>
            <person name="Goraichik I."/>
            <person name="Dimitrov K.M."/>
            <person name="Suarez D.L."/>
            <person name="Swayne D.E."/>
        </authorList>
    </citation>
    <scope>NUCLEOTIDE SEQUENCE [LARGE SCALE GENOMIC DNA]</scope>
    <source>
        <strain evidence="2 3">DSM 11270</strain>
    </source>
</reference>
<feature type="domain" description="Polymerase beta nucleotidyltransferase" evidence="1">
    <location>
        <begin position="13"/>
        <end position="104"/>
    </location>
</feature>
<organism evidence="2 3">
    <name type="scientific">Desulfonispora thiosulfatigenes DSM 11270</name>
    <dbReference type="NCBI Taxonomy" id="656914"/>
    <lineage>
        <taxon>Bacteria</taxon>
        <taxon>Bacillati</taxon>
        <taxon>Bacillota</taxon>
        <taxon>Clostridia</taxon>
        <taxon>Eubacteriales</taxon>
        <taxon>Peptococcaceae</taxon>
        <taxon>Desulfonispora</taxon>
    </lineage>
</organism>
<evidence type="ECO:0000313" key="3">
    <source>
        <dbReference type="Proteomes" id="UP000192731"/>
    </source>
</evidence>
<dbReference type="InterPro" id="IPR041633">
    <property type="entry name" value="Polbeta"/>
</dbReference>
<dbReference type="InterPro" id="IPR052930">
    <property type="entry name" value="TA_antitoxin_MntA"/>
</dbReference>
<dbReference type="Pfam" id="PF18765">
    <property type="entry name" value="Polbeta"/>
    <property type="match status" value="1"/>
</dbReference>
<dbReference type="Gene3D" id="3.30.460.10">
    <property type="entry name" value="Beta Polymerase, domain 2"/>
    <property type="match status" value="1"/>
</dbReference>
<dbReference type="NCBIfam" id="NF047752">
    <property type="entry name" value="MntA_antitoxin"/>
    <property type="match status" value="1"/>
</dbReference>
<keyword evidence="2" id="KW-0808">Transferase</keyword>
<dbReference type="STRING" id="656914.SAMN00017405_0940"/>
<evidence type="ECO:0000259" key="1">
    <source>
        <dbReference type="Pfam" id="PF18765"/>
    </source>
</evidence>
<protein>
    <submittedName>
        <fullName evidence="2">Predicted nucleotidyltransferase</fullName>
    </submittedName>
</protein>
<keyword evidence="3" id="KW-1185">Reference proteome</keyword>
<accession>A0A1W1UPC9</accession>
<dbReference type="PANTHER" id="PTHR43852:SF3">
    <property type="entry name" value="NUCLEOTIDYLTRANSFERASE"/>
    <property type="match status" value="1"/>
</dbReference>
<dbReference type="GO" id="GO:0016740">
    <property type="term" value="F:transferase activity"/>
    <property type="evidence" value="ECO:0007669"/>
    <property type="project" value="UniProtKB-KW"/>
</dbReference>
<dbReference type="AlphaFoldDB" id="A0A1W1UPC9"/>
<dbReference type="EMBL" id="FWWT01000008">
    <property type="protein sequence ID" value="SMB82564.1"/>
    <property type="molecule type" value="Genomic_DNA"/>
</dbReference>
<sequence length="145" mass="16945">MKEDILQKLKYFIKEIDQEYKIKLAYLFGSFARGEENDQSDSDIAICFMEEYSSFDDVMIRGDLIERGKETLKRKVDILNLDKAPISLKYIVVQQGIILKDNNERATFESLVLREYFDFAYYAEKYNAAILESIKNDEYFGGNNG</sequence>
<dbReference type="CDD" id="cd05403">
    <property type="entry name" value="NT_KNTase_like"/>
    <property type="match status" value="1"/>
</dbReference>
<dbReference type="InterPro" id="IPR043519">
    <property type="entry name" value="NT_sf"/>
</dbReference>
<proteinExistence type="predicted"/>
<dbReference type="Proteomes" id="UP000192731">
    <property type="component" value="Unassembled WGS sequence"/>
</dbReference>
<gene>
    <name evidence="2" type="ORF">SAMN00017405_0940</name>
</gene>
<evidence type="ECO:0000313" key="2">
    <source>
        <dbReference type="EMBL" id="SMB82564.1"/>
    </source>
</evidence>
<dbReference type="RefSeq" id="WP_084052190.1">
    <property type="nucleotide sequence ID" value="NZ_FWWT01000008.1"/>
</dbReference>